<keyword evidence="11" id="KW-1185">Reference proteome</keyword>
<feature type="transmembrane region" description="Helical" evidence="8">
    <location>
        <begin position="136"/>
        <end position="159"/>
    </location>
</feature>
<dbReference type="RefSeq" id="WP_327793033.1">
    <property type="nucleotide sequence ID" value="NZ_JADQAZ010000001.1"/>
</dbReference>
<evidence type="ECO:0000256" key="2">
    <source>
        <dbReference type="ARBA" id="ARBA00022448"/>
    </source>
</evidence>
<proteinExistence type="inferred from homology"/>
<keyword evidence="3" id="KW-1003">Cell membrane</keyword>
<comment type="subcellular location">
    <subcellularLocation>
        <location evidence="1">Cell inner membrane</location>
        <topology evidence="1">Multi-pass membrane protein</topology>
    </subcellularLocation>
    <subcellularLocation>
        <location evidence="8">Cell membrane</location>
        <topology evidence="8">Multi-pass membrane protein</topology>
    </subcellularLocation>
</comment>
<dbReference type="Proteomes" id="UP001315686">
    <property type="component" value="Unassembled WGS sequence"/>
</dbReference>
<dbReference type="GO" id="GO:0055085">
    <property type="term" value="P:transmembrane transport"/>
    <property type="evidence" value="ECO:0007669"/>
    <property type="project" value="InterPro"/>
</dbReference>
<dbReference type="PANTHER" id="PTHR43357:SF4">
    <property type="entry name" value="INNER MEMBRANE ABC TRANSPORTER PERMEASE PROTEIN YDCV"/>
    <property type="match status" value="1"/>
</dbReference>
<organism evidence="10 11">
    <name type="scientific">Harenicola maris</name>
    <dbReference type="NCBI Taxonomy" id="2841044"/>
    <lineage>
        <taxon>Bacteria</taxon>
        <taxon>Pseudomonadati</taxon>
        <taxon>Pseudomonadota</taxon>
        <taxon>Alphaproteobacteria</taxon>
        <taxon>Rhodobacterales</taxon>
        <taxon>Paracoccaceae</taxon>
        <taxon>Harenicola</taxon>
    </lineage>
</organism>
<dbReference type="Gene3D" id="1.10.3720.10">
    <property type="entry name" value="MetI-like"/>
    <property type="match status" value="1"/>
</dbReference>
<sequence>MKKSPLDHLLDWSGRILLTLILGFVLLPFIVVLIASFNDSAILSFPPKSWSLRWYANAIEYRDFGKGLVNSLKIAAIGATFAMIAGAGFAYVLNRYEFSLKTLLNSILMSPLIIPNFTIGLGLLILSTAASLPRSIWLVIGVHVIIVLPFVVRSVYVSLQNFERRYEQAAESLGAAPLRVLLTITLPLLVPGLVSGALFAVILSFNEFTASLFVVNQRTQTFPVAMYNYVREYADPTLAAVSVIYVIVVAALLLVVHKFFRLEKVLNVE</sequence>
<dbReference type="GO" id="GO:0005886">
    <property type="term" value="C:plasma membrane"/>
    <property type="evidence" value="ECO:0007669"/>
    <property type="project" value="UniProtKB-SubCell"/>
</dbReference>
<feature type="domain" description="ABC transmembrane type-1" evidence="9">
    <location>
        <begin position="68"/>
        <end position="256"/>
    </location>
</feature>
<feature type="transmembrane region" description="Helical" evidence="8">
    <location>
        <begin position="74"/>
        <end position="94"/>
    </location>
</feature>
<evidence type="ECO:0000256" key="3">
    <source>
        <dbReference type="ARBA" id="ARBA00022475"/>
    </source>
</evidence>
<gene>
    <name evidence="10" type="ORF">IV417_05565</name>
</gene>
<comment type="caution">
    <text evidence="10">The sequence shown here is derived from an EMBL/GenBank/DDBJ whole genome shotgun (WGS) entry which is preliminary data.</text>
</comment>
<dbReference type="InterPro" id="IPR035906">
    <property type="entry name" value="MetI-like_sf"/>
</dbReference>
<keyword evidence="4" id="KW-0997">Cell inner membrane</keyword>
<dbReference type="PROSITE" id="PS50928">
    <property type="entry name" value="ABC_TM1"/>
    <property type="match status" value="1"/>
</dbReference>
<dbReference type="InterPro" id="IPR000515">
    <property type="entry name" value="MetI-like"/>
</dbReference>
<feature type="transmembrane region" description="Helical" evidence="8">
    <location>
        <begin position="180"/>
        <end position="205"/>
    </location>
</feature>
<evidence type="ECO:0000313" key="10">
    <source>
        <dbReference type="EMBL" id="MBT0956844.1"/>
    </source>
</evidence>
<evidence type="ECO:0000256" key="6">
    <source>
        <dbReference type="ARBA" id="ARBA00022989"/>
    </source>
</evidence>
<evidence type="ECO:0000256" key="1">
    <source>
        <dbReference type="ARBA" id="ARBA00004429"/>
    </source>
</evidence>
<accession>A0AAP2CM49</accession>
<evidence type="ECO:0000256" key="8">
    <source>
        <dbReference type="RuleBase" id="RU363032"/>
    </source>
</evidence>
<dbReference type="CDD" id="cd06261">
    <property type="entry name" value="TM_PBP2"/>
    <property type="match status" value="1"/>
</dbReference>
<dbReference type="SUPFAM" id="SSF161098">
    <property type="entry name" value="MetI-like"/>
    <property type="match status" value="1"/>
</dbReference>
<reference evidence="10 11" key="1">
    <citation type="journal article" date="2021" name="Arch. Microbiol.">
        <title>Harenicola maris gen. nov., sp. nov. isolated from the Sea of Japan shallow sediments.</title>
        <authorList>
            <person name="Romanenko L.A."/>
            <person name="Kurilenko V.V."/>
            <person name="Chernysheva N.Y."/>
            <person name="Tekutyeva L.A."/>
            <person name="Velansky P.V."/>
            <person name="Svetashev V.I."/>
            <person name="Isaeva M.P."/>
        </authorList>
    </citation>
    <scope>NUCLEOTIDE SEQUENCE [LARGE SCALE GENOMIC DNA]</scope>
    <source>
        <strain evidence="10 11">KMM 3653</strain>
    </source>
</reference>
<evidence type="ECO:0000259" key="9">
    <source>
        <dbReference type="PROSITE" id="PS50928"/>
    </source>
</evidence>
<keyword evidence="2 8" id="KW-0813">Transport</keyword>
<feature type="transmembrane region" description="Helical" evidence="8">
    <location>
        <begin position="237"/>
        <end position="256"/>
    </location>
</feature>
<dbReference type="AlphaFoldDB" id="A0AAP2CM49"/>
<keyword evidence="7 8" id="KW-0472">Membrane</keyword>
<evidence type="ECO:0000256" key="5">
    <source>
        <dbReference type="ARBA" id="ARBA00022692"/>
    </source>
</evidence>
<dbReference type="EMBL" id="JADQAZ010000001">
    <property type="protein sequence ID" value="MBT0956844.1"/>
    <property type="molecule type" value="Genomic_DNA"/>
</dbReference>
<keyword evidence="6 8" id="KW-1133">Transmembrane helix</keyword>
<dbReference type="PANTHER" id="PTHR43357">
    <property type="entry name" value="INNER MEMBRANE ABC TRANSPORTER PERMEASE PROTEIN YDCV"/>
    <property type="match status" value="1"/>
</dbReference>
<dbReference type="Pfam" id="PF00528">
    <property type="entry name" value="BPD_transp_1"/>
    <property type="match status" value="1"/>
</dbReference>
<feature type="transmembrane region" description="Helical" evidence="8">
    <location>
        <begin position="106"/>
        <end position="130"/>
    </location>
</feature>
<evidence type="ECO:0000256" key="4">
    <source>
        <dbReference type="ARBA" id="ARBA00022519"/>
    </source>
</evidence>
<comment type="similarity">
    <text evidence="8">Belongs to the binding-protein-dependent transport system permease family.</text>
</comment>
<keyword evidence="5 8" id="KW-0812">Transmembrane</keyword>
<protein>
    <submittedName>
        <fullName evidence="10">ABC transporter permease</fullName>
    </submittedName>
</protein>
<evidence type="ECO:0000256" key="7">
    <source>
        <dbReference type="ARBA" id="ARBA00023136"/>
    </source>
</evidence>
<name>A0AAP2CM49_9RHOB</name>
<evidence type="ECO:0000313" key="11">
    <source>
        <dbReference type="Proteomes" id="UP001315686"/>
    </source>
</evidence>
<feature type="transmembrane region" description="Helical" evidence="8">
    <location>
        <begin position="12"/>
        <end position="37"/>
    </location>
</feature>